<evidence type="ECO:0000313" key="1">
    <source>
        <dbReference type="EMBL" id="SNS79544.1"/>
    </source>
</evidence>
<gene>
    <name evidence="1" type="ORF">SAMN04488078_103316</name>
</gene>
<proteinExistence type="predicted"/>
<dbReference type="Proteomes" id="UP000198440">
    <property type="component" value="Unassembled WGS sequence"/>
</dbReference>
<name>A0A239HH11_9RHOB</name>
<dbReference type="AlphaFoldDB" id="A0A239HH11"/>
<reference evidence="1 2" key="1">
    <citation type="submission" date="2017-06" db="EMBL/GenBank/DDBJ databases">
        <authorList>
            <person name="Kim H.J."/>
            <person name="Triplett B.A."/>
        </authorList>
    </citation>
    <scope>NUCLEOTIDE SEQUENCE [LARGE SCALE GENOMIC DNA]</scope>
    <source>
        <strain evidence="1 2">DSM 11445</strain>
    </source>
</reference>
<dbReference type="Gene3D" id="2.60.120.380">
    <property type="match status" value="1"/>
</dbReference>
<accession>A0A239HH11</accession>
<dbReference type="EMBL" id="FZON01000033">
    <property type="protein sequence ID" value="SNS79544.1"/>
    <property type="molecule type" value="Genomic_DNA"/>
</dbReference>
<sequence>MATIFETTDAATGLETIYSLTLGDIFVGSVAGSDETDRTLFTLQAGVTYNVTLTGLFGGGSTGRFSIANYDVGSTYWSASYGDGTLNGNIAGVQVTDIGGAWRAVFVAPVSGEYSLLVDDNGDPQAADYRMSISEGDGAAVTTHTVTDTSGNFIWAHYTDSFDLGGAHVLRELDYDDGREVTTVFANGLKLSSTVTDGNDAFGWDEIQRFYDVKDVLTNQRIAYDDGRVEVLEFEGGQRRVSTMTDVENAFSWSSYVDRFDAAGARTWRSMTLDNGQKIDTIEARGPFGGTAVTETVDAATGLDTIYTLTPGDSFAGSVAGSDEVDRLLVTLEAGETYTVTLTGLYGGGSGGSFSVAAADAGSTYWSVAYASGAVSGNIAGVQVVDTGGAWRATFVAPVDGAYSLFVDDNGDAQAGAYDIAILPGNGTPHASRTVTDGNDDFNWHTYTDFLDAGGARVLRSMVQDNGLRLESEYDDGDRTLLRVTDVADTLNWTRYTDTFDATGAVTARVMVMDNGQIVETTYEDGVRREVTVTDAGDEFVWRTIDTTYDASGVRTSQTNTYDDDRVLTNVYQGGVLANSTMTDPGDAYPWQSYQDTCNAAGERIERVMLMDDGSEIITSFGEDPGVL</sequence>
<dbReference type="RefSeq" id="WP_089278853.1">
    <property type="nucleotide sequence ID" value="NZ_FZON01000033.1"/>
</dbReference>
<evidence type="ECO:0000313" key="2">
    <source>
        <dbReference type="Proteomes" id="UP000198440"/>
    </source>
</evidence>
<protein>
    <submittedName>
        <fullName evidence="1">Uncharacterized protein</fullName>
    </submittedName>
</protein>
<dbReference type="OrthoDB" id="733404at2"/>
<organism evidence="1 2">
    <name type="scientific">Antarctobacter heliothermus</name>
    <dbReference type="NCBI Taxonomy" id="74033"/>
    <lineage>
        <taxon>Bacteria</taxon>
        <taxon>Pseudomonadati</taxon>
        <taxon>Pseudomonadota</taxon>
        <taxon>Alphaproteobacteria</taxon>
        <taxon>Rhodobacterales</taxon>
        <taxon>Roseobacteraceae</taxon>
        <taxon>Antarctobacter</taxon>
    </lineage>
</organism>